<dbReference type="InterPro" id="IPR000182">
    <property type="entry name" value="GNAT_dom"/>
</dbReference>
<dbReference type="OrthoDB" id="9804948at2"/>
<organism evidence="2 3">
    <name type="scientific">Chitinophaga eiseniae</name>
    <dbReference type="NCBI Taxonomy" id="634771"/>
    <lineage>
        <taxon>Bacteria</taxon>
        <taxon>Pseudomonadati</taxon>
        <taxon>Bacteroidota</taxon>
        <taxon>Chitinophagia</taxon>
        <taxon>Chitinophagales</taxon>
        <taxon>Chitinophagaceae</taxon>
        <taxon>Chitinophaga</taxon>
    </lineage>
</organism>
<dbReference type="Pfam" id="PF13508">
    <property type="entry name" value="Acetyltransf_7"/>
    <property type="match status" value="1"/>
</dbReference>
<dbReference type="EMBL" id="FUWZ01000001">
    <property type="protein sequence ID" value="SJZ73263.1"/>
    <property type="molecule type" value="Genomic_DNA"/>
</dbReference>
<feature type="domain" description="N-acetyltransferase" evidence="1">
    <location>
        <begin position="5"/>
        <end position="159"/>
    </location>
</feature>
<dbReference type="CDD" id="cd04301">
    <property type="entry name" value="NAT_SF"/>
    <property type="match status" value="1"/>
</dbReference>
<dbReference type="STRING" id="634771.SAMN04488128_1011383"/>
<dbReference type="RefSeq" id="WP_078667989.1">
    <property type="nucleotide sequence ID" value="NZ_FUWZ01000001.1"/>
</dbReference>
<dbReference type="GO" id="GO:0016747">
    <property type="term" value="F:acyltransferase activity, transferring groups other than amino-acyl groups"/>
    <property type="evidence" value="ECO:0007669"/>
    <property type="project" value="InterPro"/>
</dbReference>
<reference evidence="3" key="1">
    <citation type="submission" date="2017-02" db="EMBL/GenBank/DDBJ databases">
        <authorList>
            <person name="Varghese N."/>
            <person name="Submissions S."/>
        </authorList>
    </citation>
    <scope>NUCLEOTIDE SEQUENCE [LARGE SCALE GENOMIC DNA]</scope>
    <source>
        <strain evidence="3">DSM 22224</strain>
    </source>
</reference>
<keyword evidence="2" id="KW-0808">Transferase</keyword>
<name>A0A1T4N1U5_9BACT</name>
<dbReference type="Proteomes" id="UP000190367">
    <property type="component" value="Unassembled WGS sequence"/>
</dbReference>
<sequence>MKYNIKGKTYTYIAGIKDNNPIRLSFDQLSVHTFRLSFEPWYQAGYWDYSCVPHVLLDGDTVVANATVNILRVRWRDEEKTWLQLGTVMTHPDYRHQGLSRWLMEKIFEEWAGKYDTMLLFANKSVLGFYPKFGFVPAGEYQFHTRQLTRQTSKVRRLDMDNAADRELLLQKYAQANPFAALTVTAPTGLLMFYCTQFMKSCVYYLEETDMIAVVEHEEGVMTCHDIFGETSQSLLHLLSLLMEHDTQQVVLGFTPADVTGFTMLPLKTEDLTLFVLDSKENLFASHQLMIPTLAHT</sequence>
<dbReference type="Gene3D" id="3.40.630.30">
    <property type="match status" value="1"/>
</dbReference>
<proteinExistence type="predicted"/>
<dbReference type="SUPFAM" id="SSF55729">
    <property type="entry name" value="Acyl-CoA N-acyltransferases (Nat)"/>
    <property type="match status" value="1"/>
</dbReference>
<dbReference type="InterPro" id="IPR016181">
    <property type="entry name" value="Acyl_CoA_acyltransferase"/>
</dbReference>
<evidence type="ECO:0000259" key="1">
    <source>
        <dbReference type="PROSITE" id="PS51186"/>
    </source>
</evidence>
<protein>
    <submittedName>
        <fullName evidence="2">Acetyltransferase (GNAT) domain-containing protein</fullName>
    </submittedName>
</protein>
<keyword evidence="3" id="KW-1185">Reference proteome</keyword>
<gene>
    <name evidence="2" type="ORF">SAMN04488128_1011383</name>
</gene>
<evidence type="ECO:0000313" key="3">
    <source>
        <dbReference type="Proteomes" id="UP000190367"/>
    </source>
</evidence>
<evidence type="ECO:0000313" key="2">
    <source>
        <dbReference type="EMBL" id="SJZ73263.1"/>
    </source>
</evidence>
<dbReference type="AlphaFoldDB" id="A0A1T4N1U5"/>
<dbReference type="PROSITE" id="PS51186">
    <property type="entry name" value="GNAT"/>
    <property type="match status" value="1"/>
</dbReference>
<accession>A0A1T4N1U5</accession>